<sequence length="44" mass="4902">MIELKNNPAGNFFLLAGPCVIEGEEMAMRIAERIVTITEKLQIP</sequence>
<dbReference type="EMBL" id="AJWY01012214">
    <property type="protein sequence ID" value="EKC50559.1"/>
    <property type="molecule type" value="Genomic_DNA"/>
</dbReference>
<accession>K1S552</accession>
<dbReference type="GO" id="GO:0016740">
    <property type="term" value="F:transferase activity"/>
    <property type="evidence" value="ECO:0007669"/>
    <property type="project" value="UniProtKB-KW"/>
</dbReference>
<name>K1S552_9ZZZZ</name>
<feature type="non-terminal residue" evidence="3">
    <location>
        <position position="44"/>
    </location>
</feature>
<keyword evidence="1" id="KW-0808">Transferase</keyword>
<dbReference type="Gene3D" id="3.20.20.70">
    <property type="entry name" value="Aldolase class I"/>
    <property type="match status" value="1"/>
</dbReference>
<feature type="domain" description="DAHP synthetase I/KDSA" evidence="2">
    <location>
        <begin position="12"/>
        <end position="43"/>
    </location>
</feature>
<evidence type="ECO:0000256" key="1">
    <source>
        <dbReference type="ARBA" id="ARBA00022679"/>
    </source>
</evidence>
<proteinExistence type="predicted"/>
<gene>
    <name evidence="3" type="ORF">LEA_17822</name>
</gene>
<dbReference type="Pfam" id="PF00793">
    <property type="entry name" value="DAHP_synth_1"/>
    <property type="match status" value="1"/>
</dbReference>
<evidence type="ECO:0000313" key="3">
    <source>
        <dbReference type="EMBL" id="EKC50559.1"/>
    </source>
</evidence>
<dbReference type="InterPro" id="IPR006218">
    <property type="entry name" value="DAHP1/KDSA"/>
</dbReference>
<dbReference type="SUPFAM" id="SSF51569">
    <property type="entry name" value="Aldolase"/>
    <property type="match status" value="1"/>
</dbReference>
<reference evidence="3" key="1">
    <citation type="journal article" date="2013" name="Environ. Microbiol.">
        <title>Microbiota from the distal guts of lean and obese adolescents exhibit partial functional redundancy besides clear differences in community structure.</title>
        <authorList>
            <person name="Ferrer M."/>
            <person name="Ruiz A."/>
            <person name="Lanza F."/>
            <person name="Haange S.B."/>
            <person name="Oberbach A."/>
            <person name="Till H."/>
            <person name="Bargiela R."/>
            <person name="Campoy C."/>
            <person name="Segura M.T."/>
            <person name="Richter M."/>
            <person name="von Bergen M."/>
            <person name="Seifert J."/>
            <person name="Suarez A."/>
        </authorList>
    </citation>
    <scope>NUCLEOTIDE SEQUENCE</scope>
</reference>
<evidence type="ECO:0000259" key="2">
    <source>
        <dbReference type="Pfam" id="PF00793"/>
    </source>
</evidence>
<comment type="caution">
    <text evidence="3">The sequence shown here is derived from an EMBL/GenBank/DDBJ whole genome shotgun (WGS) entry which is preliminary data.</text>
</comment>
<protein>
    <submittedName>
        <fullName evidence="3">3-deoxy-8-phosphooctulonate synthase</fullName>
    </submittedName>
</protein>
<dbReference type="InterPro" id="IPR013785">
    <property type="entry name" value="Aldolase_TIM"/>
</dbReference>
<dbReference type="AlphaFoldDB" id="K1S552"/>
<organism evidence="3">
    <name type="scientific">human gut metagenome</name>
    <dbReference type="NCBI Taxonomy" id="408170"/>
    <lineage>
        <taxon>unclassified sequences</taxon>
        <taxon>metagenomes</taxon>
        <taxon>organismal metagenomes</taxon>
    </lineage>
</organism>